<evidence type="ECO:0000313" key="10">
    <source>
        <dbReference type="EMBL" id="QFZ71897.1"/>
    </source>
</evidence>
<proteinExistence type="predicted"/>
<evidence type="ECO:0000256" key="3">
    <source>
        <dbReference type="ARBA" id="ARBA00022692"/>
    </source>
</evidence>
<dbReference type="GO" id="GO:0005886">
    <property type="term" value="C:plasma membrane"/>
    <property type="evidence" value="ECO:0007669"/>
    <property type="project" value="UniProtKB-SubCell"/>
</dbReference>
<keyword evidence="11" id="KW-1185">Reference proteome</keyword>
<feature type="transmembrane region" description="Helical" evidence="8">
    <location>
        <begin position="546"/>
        <end position="566"/>
    </location>
</feature>
<feature type="transmembrane region" description="Helical" evidence="8">
    <location>
        <begin position="112"/>
        <end position="130"/>
    </location>
</feature>
<dbReference type="Gene3D" id="1.20.1250.20">
    <property type="entry name" value="MFS general substrate transporter like domains"/>
    <property type="match status" value="1"/>
</dbReference>
<evidence type="ECO:0000256" key="7">
    <source>
        <dbReference type="SAM" id="MobiDB-lite"/>
    </source>
</evidence>
<gene>
    <name evidence="10" type="ORF">GFH48_00140</name>
</gene>
<sequence length="597" mass="61462">MRIHATHLSAALLVGVAEYSLPPFKCLAECPEVRFMTTASNSSPRSESPTSITPRSKTARSRKPEDGALRRRQTLSVVAACVAIFCAYVPLTAVAVALPSIQADLGVSTSELTWVLDALVLTMAAFILLSGTLGERHGHKRVLIGGLSLICGGSLLGLCAGSSVVLLWTAQAVLGLAAASLLASSLAVVSHAVPDPHRRAKAIAAWASSLASGLVVGPWLSTAVIDAMGARWTWIYAGVAPFALIGLLIAGIGVEETPRRTSRALDAPGQVTAALGIALLVFAVIEGPGSGWNSPRVVGGFVLSAATLAGFVWRESRTASPMLDLRLFRSRHFVAACIVAVLVMFGLVGTLFLLSLFFGGLQQEPVGAVALRFLLVTGPIVITGPVAARTAQRLHPRVPLIVGLVLGGAGMLSLIGLSPHSILGDVWWRLVAIGAGVGLVLASMTAIAVSAVPTPLVGVAGAATNTLRQTGGALGPAVLSAVVTSRVHTQLPHELAARQVNPETADRAQSLLNRGGLRALGELPPEPQTRAVVTAAGRAFTDGIHLAMALSGGTLLAAALLAVVALRPDPAAASRRVSGRIPSQNPPSSDRSTSSRQ</sequence>
<feature type="transmembrane region" description="Helical" evidence="8">
    <location>
        <begin position="77"/>
        <end position="100"/>
    </location>
</feature>
<comment type="subcellular location">
    <subcellularLocation>
        <location evidence="1">Cell membrane</location>
        <topology evidence="1">Multi-pass membrane protein</topology>
    </subcellularLocation>
</comment>
<feature type="transmembrane region" description="Helical" evidence="8">
    <location>
        <begin position="142"/>
        <end position="166"/>
    </location>
</feature>
<feature type="transmembrane region" description="Helical" evidence="8">
    <location>
        <begin position="369"/>
        <end position="388"/>
    </location>
</feature>
<feature type="transmembrane region" description="Helical" evidence="8">
    <location>
        <begin position="297"/>
        <end position="313"/>
    </location>
</feature>
<accession>A0A5Q0L5Q0</accession>
<feature type="transmembrane region" description="Helical" evidence="8">
    <location>
        <begin position="264"/>
        <end position="285"/>
    </location>
</feature>
<protein>
    <submittedName>
        <fullName evidence="10">MFS transporter</fullName>
    </submittedName>
</protein>
<evidence type="ECO:0000256" key="2">
    <source>
        <dbReference type="ARBA" id="ARBA00022448"/>
    </source>
</evidence>
<evidence type="ECO:0000256" key="4">
    <source>
        <dbReference type="ARBA" id="ARBA00022989"/>
    </source>
</evidence>
<feature type="transmembrane region" description="Helical" evidence="8">
    <location>
        <begin position="232"/>
        <end position="252"/>
    </location>
</feature>
<dbReference type="InterPro" id="IPR011701">
    <property type="entry name" value="MFS"/>
</dbReference>
<feature type="domain" description="Major facilitator superfamily (MFS) profile" evidence="9">
    <location>
        <begin position="76"/>
        <end position="570"/>
    </location>
</feature>
<feature type="compositionally biased region" description="Low complexity" evidence="7">
    <location>
        <begin position="38"/>
        <end position="56"/>
    </location>
</feature>
<feature type="region of interest" description="Disordered" evidence="7">
    <location>
        <begin position="38"/>
        <end position="67"/>
    </location>
</feature>
<dbReference type="InterPro" id="IPR036259">
    <property type="entry name" value="MFS_trans_sf"/>
</dbReference>
<keyword evidence="3 8" id="KW-0812">Transmembrane</keyword>
<dbReference type="InterPro" id="IPR020846">
    <property type="entry name" value="MFS_dom"/>
</dbReference>
<dbReference type="CDD" id="cd17321">
    <property type="entry name" value="MFS_MMR_MDR_like"/>
    <property type="match status" value="1"/>
</dbReference>
<dbReference type="SUPFAM" id="SSF103473">
    <property type="entry name" value="MFS general substrate transporter"/>
    <property type="match status" value="1"/>
</dbReference>
<feature type="transmembrane region" description="Helical" evidence="8">
    <location>
        <begin position="202"/>
        <end position="220"/>
    </location>
</feature>
<evidence type="ECO:0000259" key="9">
    <source>
        <dbReference type="PROSITE" id="PS50850"/>
    </source>
</evidence>
<organism evidence="10 11">
    <name type="scientific">Streptomyces fagopyri</name>
    <dbReference type="NCBI Taxonomy" id="2662397"/>
    <lineage>
        <taxon>Bacteria</taxon>
        <taxon>Bacillati</taxon>
        <taxon>Actinomycetota</taxon>
        <taxon>Actinomycetes</taxon>
        <taxon>Kitasatosporales</taxon>
        <taxon>Streptomycetaceae</taxon>
        <taxon>Streptomyces</taxon>
    </lineage>
</organism>
<dbReference type="Proteomes" id="UP000326179">
    <property type="component" value="Chromosome"/>
</dbReference>
<evidence type="ECO:0000256" key="6">
    <source>
        <dbReference type="ARBA" id="ARBA00023251"/>
    </source>
</evidence>
<feature type="transmembrane region" description="Helical" evidence="8">
    <location>
        <begin position="426"/>
        <end position="449"/>
    </location>
</feature>
<dbReference type="GO" id="GO:0046677">
    <property type="term" value="P:response to antibiotic"/>
    <property type="evidence" value="ECO:0007669"/>
    <property type="project" value="UniProtKB-KW"/>
</dbReference>
<dbReference type="GO" id="GO:0022857">
    <property type="term" value="F:transmembrane transporter activity"/>
    <property type="evidence" value="ECO:0007669"/>
    <property type="project" value="InterPro"/>
</dbReference>
<dbReference type="EMBL" id="CP045643">
    <property type="protein sequence ID" value="QFZ71897.1"/>
    <property type="molecule type" value="Genomic_DNA"/>
</dbReference>
<keyword evidence="6" id="KW-0046">Antibiotic resistance</keyword>
<evidence type="ECO:0000256" key="8">
    <source>
        <dbReference type="SAM" id="Phobius"/>
    </source>
</evidence>
<feature type="transmembrane region" description="Helical" evidence="8">
    <location>
        <begin position="333"/>
        <end position="357"/>
    </location>
</feature>
<dbReference type="PANTHER" id="PTHR42718:SF9">
    <property type="entry name" value="MAJOR FACILITATOR SUPERFAMILY MULTIDRUG TRANSPORTER MFSC"/>
    <property type="match status" value="1"/>
</dbReference>
<dbReference type="AlphaFoldDB" id="A0A5Q0L5Q0"/>
<reference evidence="10 11" key="1">
    <citation type="submission" date="2019-10" db="EMBL/GenBank/DDBJ databases">
        <title>A novel species.</title>
        <authorList>
            <person name="Gao J."/>
        </authorList>
    </citation>
    <scope>NUCLEOTIDE SEQUENCE [LARGE SCALE GENOMIC DNA]</scope>
    <source>
        <strain evidence="10 11">QMT-28</strain>
    </source>
</reference>
<feature type="transmembrane region" description="Helical" evidence="8">
    <location>
        <begin position="400"/>
        <end position="420"/>
    </location>
</feature>
<evidence type="ECO:0000256" key="1">
    <source>
        <dbReference type="ARBA" id="ARBA00004651"/>
    </source>
</evidence>
<evidence type="ECO:0000256" key="5">
    <source>
        <dbReference type="ARBA" id="ARBA00023136"/>
    </source>
</evidence>
<dbReference type="Pfam" id="PF07690">
    <property type="entry name" value="MFS_1"/>
    <property type="match status" value="1"/>
</dbReference>
<feature type="region of interest" description="Disordered" evidence="7">
    <location>
        <begin position="572"/>
        <end position="597"/>
    </location>
</feature>
<keyword evidence="4 8" id="KW-1133">Transmembrane helix</keyword>
<feature type="transmembrane region" description="Helical" evidence="8">
    <location>
        <begin position="172"/>
        <end position="190"/>
    </location>
</feature>
<keyword evidence="5 8" id="KW-0472">Membrane</keyword>
<feature type="compositionally biased region" description="Polar residues" evidence="7">
    <location>
        <begin position="581"/>
        <end position="597"/>
    </location>
</feature>
<keyword evidence="2" id="KW-0813">Transport</keyword>
<evidence type="ECO:0000313" key="11">
    <source>
        <dbReference type="Proteomes" id="UP000326179"/>
    </source>
</evidence>
<name>A0A5Q0L5Q0_9ACTN</name>
<dbReference type="KEGG" id="sfy:GFH48_00140"/>
<dbReference type="PANTHER" id="PTHR42718">
    <property type="entry name" value="MAJOR FACILITATOR SUPERFAMILY MULTIDRUG TRANSPORTER MFSC"/>
    <property type="match status" value="1"/>
</dbReference>
<dbReference type="PROSITE" id="PS50850">
    <property type="entry name" value="MFS"/>
    <property type="match status" value="1"/>
</dbReference>